<evidence type="ECO:0000256" key="8">
    <source>
        <dbReference type="HAMAP-Rule" id="MF_01865"/>
    </source>
</evidence>
<feature type="domain" description="Radical SAM core" evidence="11">
    <location>
        <begin position="128"/>
        <end position="357"/>
    </location>
</feature>
<feature type="binding site" evidence="8">
    <location>
        <position position="146"/>
    </location>
    <ligand>
        <name>[4Fe-4S] cluster</name>
        <dbReference type="ChEBI" id="CHEBI:49883"/>
        <label>2</label>
        <note>4Fe-4S-S-AdoMet</note>
    </ligand>
</feature>
<comment type="subcellular location">
    <subcellularLocation>
        <location evidence="8">Cytoplasm</location>
    </subcellularLocation>
</comment>
<comment type="similarity">
    <text evidence="8">Belongs to the methylthiotransferase family. RimO subfamily.</text>
</comment>
<comment type="catalytic activity">
    <reaction evidence="8">
        <text>L-aspartate(89)-[ribosomal protein uS12]-hydrogen + (sulfur carrier)-SH + AH2 + 2 S-adenosyl-L-methionine = 3-methylsulfanyl-L-aspartate(89)-[ribosomal protein uS12]-hydrogen + (sulfur carrier)-H + 5'-deoxyadenosine + L-methionine + A + S-adenosyl-L-homocysteine + 2 H(+)</text>
        <dbReference type="Rhea" id="RHEA:37087"/>
        <dbReference type="Rhea" id="RHEA-COMP:10460"/>
        <dbReference type="Rhea" id="RHEA-COMP:10461"/>
        <dbReference type="Rhea" id="RHEA-COMP:14737"/>
        <dbReference type="Rhea" id="RHEA-COMP:14739"/>
        <dbReference type="ChEBI" id="CHEBI:13193"/>
        <dbReference type="ChEBI" id="CHEBI:15378"/>
        <dbReference type="ChEBI" id="CHEBI:17319"/>
        <dbReference type="ChEBI" id="CHEBI:17499"/>
        <dbReference type="ChEBI" id="CHEBI:29917"/>
        <dbReference type="ChEBI" id="CHEBI:29961"/>
        <dbReference type="ChEBI" id="CHEBI:57844"/>
        <dbReference type="ChEBI" id="CHEBI:57856"/>
        <dbReference type="ChEBI" id="CHEBI:59789"/>
        <dbReference type="ChEBI" id="CHEBI:64428"/>
        <dbReference type="ChEBI" id="CHEBI:73599"/>
        <dbReference type="EC" id="2.8.4.4"/>
    </reaction>
</comment>
<dbReference type="GO" id="GO:0140101">
    <property type="term" value="F:catalytic activity, acting on a tRNA"/>
    <property type="evidence" value="ECO:0007669"/>
    <property type="project" value="UniProtKB-ARBA"/>
</dbReference>
<dbReference type="Gene3D" id="3.80.30.20">
    <property type="entry name" value="tm_1862 like domain"/>
    <property type="match status" value="1"/>
</dbReference>
<dbReference type="Pfam" id="PF04055">
    <property type="entry name" value="Radical_SAM"/>
    <property type="match status" value="1"/>
</dbReference>
<dbReference type="PROSITE" id="PS01278">
    <property type="entry name" value="MTTASE_RADICAL"/>
    <property type="match status" value="1"/>
</dbReference>
<dbReference type="PROSITE" id="PS51449">
    <property type="entry name" value="MTTASE_N"/>
    <property type="match status" value="1"/>
</dbReference>
<dbReference type="FunFam" id="3.80.30.20:FF:000001">
    <property type="entry name" value="tRNA-2-methylthio-N(6)-dimethylallyladenosine synthase 2"/>
    <property type="match status" value="1"/>
</dbReference>
<dbReference type="GO" id="GO:0005829">
    <property type="term" value="C:cytosol"/>
    <property type="evidence" value="ECO:0007669"/>
    <property type="project" value="TreeGrafter"/>
</dbReference>
<feature type="domain" description="TRAM" evidence="9">
    <location>
        <begin position="360"/>
        <end position="429"/>
    </location>
</feature>
<dbReference type="SFLD" id="SFLDG01061">
    <property type="entry name" value="methylthiotransferase"/>
    <property type="match status" value="1"/>
</dbReference>
<evidence type="ECO:0000259" key="11">
    <source>
        <dbReference type="PROSITE" id="PS51918"/>
    </source>
</evidence>
<dbReference type="SFLD" id="SFLDG01082">
    <property type="entry name" value="B12-binding_domain_containing"/>
    <property type="match status" value="1"/>
</dbReference>
<dbReference type="Gene3D" id="3.40.50.12160">
    <property type="entry name" value="Methylthiotransferase, N-terminal domain"/>
    <property type="match status" value="1"/>
</dbReference>
<dbReference type="GO" id="GO:0046872">
    <property type="term" value="F:metal ion binding"/>
    <property type="evidence" value="ECO:0007669"/>
    <property type="project" value="UniProtKB-KW"/>
</dbReference>
<evidence type="ECO:0000256" key="2">
    <source>
        <dbReference type="ARBA" id="ARBA00022490"/>
    </source>
</evidence>
<dbReference type="PROSITE" id="PS50926">
    <property type="entry name" value="TRAM"/>
    <property type="match status" value="1"/>
</dbReference>
<dbReference type="Pfam" id="PF00919">
    <property type="entry name" value="UPF0004"/>
    <property type="match status" value="1"/>
</dbReference>
<dbReference type="NCBIfam" id="TIGR01125">
    <property type="entry name" value="30S ribosomal protein S12 methylthiotransferase RimO"/>
    <property type="match status" value="1"/>
</dbReference>
<dbReference type="InterPro" id="IPR038135">
    <property type="entry name" value="Methylthiotransferase_N_sf"/>
</dbReference>
<dbReference type="SMART" id="SM00729">
    <property type="entry name" value="Elp3"/>
    <property type="match status" value="1"/>
</dbReference>
<evidence type="ECO:0000256" key="7">
    <source>
        <dbReference type="ARBA" id="ARBA00023014"/>
    </source>
</evidence>
<dbReference type="GO" id="GO:0103039">
    <property type="term" value="F:protein methylthiotransferase activity"/>
    <property type="evidence" value="ECO:0007669"/>
    <property type="project" value="UniProtKB-EC"/>
</dbReference>
<dbReference type="EC" id="2.8.4.4" evidence="8"/>
<dbReference type="Proteomes" id="UP000823629">
    <property type="component" value="Unassembled WGS sequence"/>
</dbReference>
<comment type="cofactor">
    <cofactor evidence="8">
        <name>[4Fe-4S] cluster</name>
        <dbReference type="ChEBI" id="CHEBI:49883"/>
    </cofactor>
    <text evidence="8">Binds 2 [4Fe-4S] clusters. One cluster is coordinated with 3 cysteines and an exchangeable S-adenosyl-L-methionine.</text>
</comment>
<dbReference type="InterPro" id="IPR006638">
    <property type="entry name" value="Elp3/MiaA/NifB-like_rSAM"/>
</dbReference>
<dbReference type="SUPFAM" id="SSF102114">
    <property type="entry name" value="Radical SAM enzymes"/>
    <property type="match status" value="1"/>
</dbReference>
<dbReference type="GO" id="GO:0035600">
    <property type="term" value="P:tRNA methylthiolation"/>
    <property type="evidence" value="ECO:0007669"/>
    <property type="project" value="UniProtKB-ARBA"/>
</dbReference>
<keyword evidence="4 8" id="KW-0949">S-adenosyl-L-methionine</keyword>
<feature type="binding site" evidence="8">
    <location>
        <position position="149"/>
    </location>
    <ligand>
        <name>[4Fe-4S] cluster</name>
        <dbReference type="ChEBI" id="CHEBI:49883"/>
        <label>2</label>
        <note>4Fe-4S-S-AdoMet</note>
    </ligand>
</feature>
<dbReference type="InterPro" id="IPR005839">
    <property type="entry name" value="Methylthiotransferase"/>
</dbReference>
<evidence type="ECO:0000256" key="5">
    <source>
        <dbReference type="ARBA" id="ARBA00022723"/>
    </source>
</evidence>
<dbReference type="InterPro" id="IPR013848">
    <property type="entry name" value="Methylthiotransferase_N"/>
</dbReference>
<keyword evidence="3 8" id="KW-0808">Transferase</keyword>
<feature type="binding site" evidence="8">
    <location>
        <position position="10"/>
    </location>
    <ligand>
        <name>[4Fe-4S] cluster</name>
        <dbReference type="ChEBI" id="CHEBI:49883"/>
        <label>1</label>
    </ligand>
</feature>
<dbReference type="InterPro" id="IPR012340">
    <property type="entry name" value="NA-bd_OB-fold"/>
</dbReference>
<keyword evidence="12" id="KW-0687">Ribonucleoprotein</keyword>
<dbReference type="GO" id="GO:0051539">
    <property type="term" value="F:4 iron, 4 sulfur cluster binding"/>
    <property type="evidence" value="ECO:0007669"/>
    <property type="project" value="UniProtKB-UniRule"/>
</dbReference>
<dbReference type="SFLD" id="SFLDS00029">
    <property type="entry name" value="Radical_SAM"/>
    <property type="match status" value="1"/>
</dbReference>
<evidence type="ECO:0000256" key="3">
    <source>
        <dbReference type="ARBA" id="ARBA00022679"/>
    </source>
</evidence>
<gene>
    <name evidence="8 12" type="primary">rimO</name>
    <name evidence="12" type="ORF">IAC78_04415</name>
</gene>
<evidence type="ECO:0000259" key="10">
    <source>
        <dbReference type="PROSITE" id="PS51449"/>
    </source>
</evidence>
<dbReference type="EMBL" id="JADING010000129">
    <property type="protein sequence ID" value="MBO8414692.1"/>
    <property type="molecule type" value="Genomic_DNA"/>
</dbReference>
<dbReference type="CDD" id="cd01335">
    <property type="entry name" value="Radical_SAM"/>
    <property type="match status" value="1"/>
</dbReference>
<dbReference type="InterPro" id="IPR007197">
    <property type="entry name" value="rSAM"/>
</dbReference>
<keyword evidence="1 8" id="KW-0004">4Fe-4S</keyword>
<dbReference type="HAMAP" id="MF_01865">
    <property type="entry name" value="MTTase_RimO"/>
    <property type="match status" value="1"/>
</dbReference>
<reference evidence="12" key="1">
    <citation type="submission" date="2020-10" db="EMBL/GenBank/DDBJ databases">
        <authorList>
            <person name="Gilroy R."/>
        </authorList>
    </citation>
    <scope>NUCLEOTIDE SEQUENCE</scope>
    <source>
        <strain evidence="12">1748</strain>
    </source>
</reference>
<feature type="binding site" evidence="8">
    <location>
        <position position="142"/>
    </location>
    <ligand>
        <name>[4Fe-4S] cluster</name>
        <dbReference type="ChEBI" id="CHEBI:49883"/>
        <label>2</label>
        <note>4Fe-4S-S-AdoMet</note>
    </ligand>
</feature>
<dbReference type="PANTHER" id="PTHR43837:SF1">
    <property type="entry name" value="RIBOSOMAL PROTEIN US12 METHYLTHIOTRANSFERASE RIMO"/>
    <property type="match status" value="1"/>
</dbReference>
<keyword evidence="12" id="KW-0689">Ribosomal protein</keyword>
<comment type="caution">
    <text evidence="12">The sequence shown here is derived from an EMBL/GenBank/DDBJ whole genome shotgun (WGS) entry which is preliminary data.</text>
</comment>
<evidence type="ECO:0000313" key="13">
    <source>
        <dbReference type="Proteomes" id="UP000823629"/>
    </source>
</evidence>
<feature type="domain" description="MTTase N-terminal" evidence="10">
    <location>
        <begin position="1"/>
        <end position="112"/>
    </location>
</feature>
<dbReference type="GO" id="GO:0035599">
    <property type="term" value="F:aspartic acid methylthiotransferase activity"/>
    <property type="evidence" value="ECO:0007669"/>
    <property type="project" value="TreeGrafter"/>
</dbReference>
<dbReference type="SFLD" id="SFLDF00274">
    <property type="entry name" value="ribosomal_protein_S12_methylth"/>
    <property type="match status" value="1"/>
</dbReference>
<feature type="binding site" evidence="8">
    <location>
        <position position="46"/>
    </location>
    <ligand>
        <name>[4Fe-4S] cluster</name>
        <dbReference type="ChEBI" id="CHEBI:49883"/>
        <label>1</label>
    </ligand>
</feature>
<evidence type="ECO:0000313" key="12">
    <source>
        <dbReference type="EMBL" id="MBO8414692.1"/>
    </source>
</evidence>
<dbReference type="InterPro" id="IPR002792">
    <property type="entry name" value="TRAM_dom"/>
</dbReference>
<proteinExistence type="inferred from homology"/>
<dbReference type="InterPro" id="IPR005840">
    <property type="entry name" value="Ribosomal_uS12_MeSTrfase_RimO"/>
</dbReference>
<reference evidence="12" key="2">
    <citation type="journal article" date="2021" name="PeerJ">
        <title>Extensive microbial diversity within the chicken gut microbiome revealed by metagenomics and culture.</title>
        <authorList>
            <person name="Gilroy R."/>
            <person name="Ravi A."/>
            <person name="Getino M."/>
            <person name="Pursley I."/>
            <person name="Horton D.L."/>
            <person name="Alikhan N.F."/>
            <person name="Baker D."/>
            <person name="Gharbi K."/>
            <person name="Hall N."/>
            <person name="Watson M."/>
            <person name="Adriaenssens E.M."/>
            <person name="Foster-Nyarko E."/>
            <person name="Jarju S."/>
            <person name="Secka A."/>
            <person name="Antonio M."/>
            <person name="Oren A."/>
            <person name="Chaudhuri R.R."/>
            <person name="La Ragione R."/>
            <person name="Hildebrand F."/>
            <person name="Pallen M.J."/>
        </authorList>
    </citation>
    <scope>NUCLEOTIDE SEQUENCE</scope>
    <source>
        <strain evidence="12">1748</strain>
    </source>
</reference>
<keyword evidence="2 8" id="KW-0963">Cytoplasm</keyword>
<evidence type="ECO:0000259" key="9">
    <source>
        <dbReference type="PROSITE" id="PS50926"/>
    </source>
</evidence>
<dbReference type="Gene3D" id="2.40.50.140">
    <property type="entry name" value="Nucleic acid-binding proteins"/>
    <property type="match status" value="1"/>
</dbReference>
<dbReference type="NCBIfam" id="TIGR00089">
    <property type="entry name" value="MiaB/RimO family radical SAM methylthiotransferase"/>
    <property type="match status" value="1"/>
</dbReference>
<dbReference type="PROSITE" id="PS51918">
    <property type="entry name" value="RADICAL_SAM"/>
    <property type="match status" value="1"/>
</dbReference>
<sequence>MNVGIISLGCAKNKIDTEEVLSYLQRNSFNIVSDPNLADIIIINTCGFIEDAKKEALDTIFETLKYKKITVVIGCLVERYYDDLVRDIPEVDLFVPIRDYPKFGELFQKLIKDRTLEGKLSKDQRLITTPSYQAYLQISDGCNNCCSFCAIPLIRGHFRSFPFQMIASEIKKFAEAGVKELIVISQDTSKYGWDFKDKKYNICSVLKEALKYNFEYIRLLYLYPDEITDEFIQLYKDNPRLTPYFDVPIQHSEDHVLKDMNRHGDKKLLEELFSKLREVPNSILRTTLIVGFPGETQEDVDNLEKFIRTYKFDHLGVFKYSKEEGTRSYSFTNQVPSREKERRYKQIMKAQAQISYELNQKRLGQVIKVMITAYDETDMSYTGICDLFAPDDIDGRCYIYSSAPLEIGDVVEAKIVNAGIYDIDCEVIEQ</sequence>
<accession>A0A9D9D978</accession>
<protein>
    <recommendedName>
        <fullName evidence="8">Ribosomal protein uS12 methylthiotransferase RimO</fullName>
        <shortName evidence="8">uS12 MTTase</shortName>
        <shortName evidence="8">uS12 methylthiotransferase</shortName>
        <ecNumber evidence="8">2.8.4.4</ecNumber>
    </recommendedName>
    <alternativeName>
        <fullName evidence="8">Ribosomal protein uS12 (aspartate-C(3))-methylthiotransferase</fullName>
    </alternativeName>
    <alternativeName>
        <fullName evidence="8">Ribosome maturation factor RimO</fullName>
    </alternativeName>
</protein>
<evidence type="ECO:0000256" key="6">
    <source>
        <dbReference type="ARBA" id="ARBA00023004"/>
    </source>
</evidence>
<keyword evidence="6 8" id="KW-0408">Iron</keyword>
<feature type="binding site" evidence="8">
    <location>
        <position position="75"/>
    </location>
    <ligand>
        <name>[4Fe-4S] cluster</name>
        <dbReference type="ChEBI" id="CHEBI:49883"/>
        <label>1</label>
    </ligand>
</feature>
<keyword evidence="5 8" id="KW-0479">Metal-binding</keyword>
<dbReference type="PANTHER" id="PTHR43837">
    <property type="entry name" value="RIBOSOMAL PROTEIN S12 METHYLTHIOTRANSFERASE RIMO"/>
    <property type="match status" value="1"/>
</dbReference>
<dbReference type="GO" id="GO:0005840">
    <property type="term" value="C:ribosome"/>
    <property type="evidence" value="ECO:0007669"/>
    <property type="project" value="UniProtKB-KW"/>
</dbReference>
<dbReference type="InterPro" id="IPR023404">
    <property type="entry name" value="rSAM_horseshoe"/>
</dbReference>
<organism evidence="12 13">
    <name type="scientific">Candidatus Scatoplasma merdavium</name>
    <dbReference type="NCBI Taxonomy" id="2840932"/>
    <lineage>
        <taxon>Bacteria</taxon>
        <taxon>Bacillati</taxon>
        <taxon>Bacillota</taxon>
        <taxon>Bacilli</taxon>
        <taxon>Bacillales</taxon>
        <taxon>Candidatus Scatoplasma</taxon>
    </lineage>
</organism>
<name>A0A9D9D978_9BACL</name>
<dbReference type="InterPro" id="IPR020612">
    <property type="entry name" value="Methylthiotransferase_CS"/>
</dbReference>
<evidence type="ECO:0000256" key="4">
    <source>
        <dbReference type="ARBA" id="ARBA00022691"/>
    </source>
</evidence>
<keyword evidence="7 8" id="KW-0411">Iron-sulfur</keyword>
<dbReference type="AlphaFoldDB" id="A0A9D9D978"/>
<dbReference type="Pfam" id="PF18693">
    <property type="entry name" value="TRAM_2"/>
    <property type="match status" value="1"/>
</dbReference>
<evidence type="ECO:0000256" key="1">
    <source>
        <dbReference type="ARBA" id="ARBA00022485"/>
    </source>
</evidence>
<comment type="function">
    <text evidence="8">Catalyzes the methylthiolation of an aspartic acid residue of ribosomal protein uS12.</text>
</comment>
<dbReference type="InterPro" id="IPR058240">
    <property type="entry name" value="rSAM_sf"/>
</dbReference>